<gene>
    <name evidence="1" type="ordered locus">MS2119</name>
</gene>
<evidence type="ECO:0000313" key="2">
    <source>
        <dbReference type="Proteomes" id="UP000000607"/>
    </source>
</evidence>
<keyword evidence="2" id="KW-1185">Reference proteome</keyword>
<name>Q65QN4_MANSM</name>
<protein>
    <submittedName>
        <fullName evidence="1">Uncharacterized protein</fullName>
    </submittedName>
</protein>
<evidence type="ECO:0000313" key="1">
    <source>
        <dbReference type="EMBL" id="AAU38726.1"/>
    </source>
</evidence>
<dbReference type="KEGG" id="msu:MS2119"/>
<proteinExistence type="predicted"/>
<dbReference type="EMBL" id="AE016827">
    <property type="protein sequence ID" value="AAU38726.1"/>
    <property type="molecule type" value="Genomic_DNA"/>
</dbReference>
<organism evidence="1 2">
    <name type="scientific">Mannheimia succiniciproducens (strain KCTC 0769BP / MBEL55E)</name>
    <dbReference type="NCBI Taxonomy" id="221988"/>
    <lineage>
        <taxon>Bacteria</taxon>
        <taxon>Pseudomonadati</taxon>
        <taxon>Pseudomonadota</taxon>
        <taxon>Gammaproteobacteria</taxon>
        <taxon>Pasteurellales</taxon>
        <taxon>Pasteurellaceae</taxon>
        <taxon>Basfia</taxon>
    </lineage>
</organism>
<dbReference type="Proteomes" id="UP000000607">
    <property type="component" value="Chromosome"/>
</dbReference>
<reference evidence="1 2" key="1">
    <citation type="journal article" date="2004" name="Nat. Biotechnol.">
        <title>The genome sequence of the capnophilic rumen bacterium Mannheimia succiniciproducens.</title>
        <authorList>
            <person name="Hong S.H."/>
            <person name="Kim J.S."/>
            <person name="Lee S.Y."/>
            <person name="In Y.H."/>
            <person name="Choi S.S."/>
            <person name="Rih J.-K."/>
            <person name="Kim C.H."/>
            <person name="Jeong H."/>
            <person name="Hur C.G."/>
            <person name="Kim J.J."/>
        </authorList>
    </citation>
    <scope>NUCLEOTIDE SEQUENCE [LARGE SCALE GENOMIC DNA]</scope>
    <source>
        <strain evidence="2">KCTC 0769BP / MBEL55E</strain>
    </source>
</reference>
<dbReference type="HOGENOM" id="CLU_2917183_0_0_6"/>
<dbReference type="AlphaFoldDB" id="Q65QN4"/>
<accession>Q65QN4</accession>
<dbReference type="STRING" id="221988.MS2119"/>
<sequence>MRLKFDKFWGVDFTPLFITYHLSNCDKCLIRKANDFIKIYLDCTNQPYFTIGGECGYFYAN</sequence>